<evidence type="ECO:0000256" key="6">
    <source>
        <dbReference type="SAM" id="Coils"/>
    </source>
</evidence>
<dbReference type="PANTHER" id="PTHR43547">
    <property type="entry name" value="TWO-COMPONENT HISTIDINE KINASE"/>
    <property type="match status" value="1"/>
</dbReference>
<evidence type="ECO:0000256" key="4">
    <source>
        <dbReference type="ARBA" id="ARBA00022679"/>
    </source>
</evidence>
<evidence type="ECO:0000256" key="1">
    <source>
        <dbReference type="ARBA" id="ARBA00000085"/>
    </source>
</evidence>
<feature type="coiled-coil region" evidence="6">
    <location>
        <begin position="325"/>
        <end position="361"/>
    </location>
</feature>
<dbReference type="Gene3D" id="3.30.565.10">
    <property type="entry name" value="Histidine kinase-like ATPase, C-terminal domain"/>
    <property type="match status" value="1"/>
</dbReference>
<sequence length="647" mass="73164">MTLKKNLTLHIAKAYALLGFSLFSLTLTAQNQYIADSLISIYETRELSDSLQLEVLRKIGFNETNPKVKSTYAQKLYLLAESLSDYLYLHRALQQLGNAERLLGNPEKAIEYFYSSLNSASKIQYTAGIAGAHSSLGDTYSMNNDHINSIKYYKKATSSFRELNDSIFLASVLLNVGDEYYSANQFDSALIYFSESGEIFSRIHYEVGTAYNLGNIGLIHAENEKFILAEQNMHQAIQILKKHGDSYPISVYQTSLANIYAQKGDLKRALRYAHSALSIGQEEGLKEQIRDASLKLSELYQTQGDYRKAYDYQSQYISYRDSINNEEVIRKMADLRTEYEVSQKQAEVDVKQIEVDLLNEQARNNQIVLWSVIVILVLVLCLTYALLKVYRVKVRAIRIVRKRRRIIAAQRNQLEDVNRTKDKFFSIISHDIRGPISNFHGVSQLIHLLVESKDYDGLLKLGTMLDTSTKEVSSLLDNLLEWAMSQQGRMPYKPEEIKLHELCNSNLNIMENLAAAKQITLTEKVKEKVTITADKNSTSTIIRNLLSNAIKFTPEGGRVELQLTYDLNMAVITVKDSGIGISSEKMEHLFDFKGERTSWGTGGEKGVGLGLTLVHEFVELNKGKIEVESEEGKGTSFSVFLPLISSD</sequence>
<dbReference type="PANTHER" id="PTHR43547:SF2">
    <property type="entry name" value="HYBRID SIGNAL TRANSDUCTION HISTIDINE KINASE C"/>
    <property type="match status" value="1"/>
</dbReference>
<dbReference type="SMART" id="SM00028">
    <property type="entry name" value="TPR"/>
    <property type="match status" value="5"/>
</dbReference>
<evidence type="ECO:0000313" key="10">
    <source>
        <dbReference type="EMBL" id="SMD34482.1"/>
    </source>
</evidence>
<dbReference type="SMART" id="SM00388">
    <property type="entry name" value="HisKA"/>
    <property type="match status" value="1"/>
</dbReference>
<dbReference type="InterPro" id="IPR003594">
    <property type="entry name" value="HATPase_dom"/>
</dbReference>
<protein>
    <recommendedName>
        <fullName evidence="2">histidine kinase</fullName>
        <ecNumber evidence="2">2.7.13.3</ecNumber>
    </recommendedName>
</protein>
<accession>A0A1W2GDD2</accession>
<dbReference type="SMART" id="SM00387">
    <property type="entry name" value="HATPase_c"/>
    <property type="match status" value="1"/>
</dbReference>
<keyword evidence="7" id="KW-0812">Transmembrane</keyword>
<dbReference type="InterPro" id="IPR019734">
    <property type="entry name" value="TPR_rpt"/>
</dbReference>
<dbReference type="InterPro" id="IPR004358">
    <property type="entry name" value="Sig_transdc_His_kin-like_C"/>
</dbReference>
<proteinExistence type="predicted"/>
<keyword evidence="7" id="KW-1133">Transmembrane helix</keyword>
<evidence type="ECO:0000256" key="2">
    <source>
        <dbReference type="ARBA" id="ARBA00012438"/>
    </source>
</evidence>
<dbReference type="EC" id="2.7.13.3" evidence="2"/>
<feature type="domain" description="Histidine kinase" evidence="9">
    <location>
        <begin position="427"/>
        <end position="645"/>
    </location>
</feature>
<dbReference type="InterPro" id="IPR003661">
    <property type="entry name" value="HisK_dim/P_dom"/>
</dbReference>
<dbReference type="FunFam" id="3.30.565.10:FF:000006">
    <property type="entry name" value="Sensor histidine kinase WalK"/>
    <property type="match status" value="1"/>
</dbReference>
<name>A0A1W2GDD2_REIFA</name>
<evidence type="ECO:0000313" key="11">
    <source>
        <dbReference type="Proteomes" id="UP000192472"/>
    </source>
</evidence>
<reference evidence="10 11" key="1">
    <citation type="submission" date="2017-04" db="EMBL/GenBank/DDBJ databases">
        <authorList>
            <person name="Afonso C.L."/>
            <person name="Miller P.J."/>
            <person name="Scott M.A."/>
            <person name="Spackman E."/>
            <person name="Goraichik I."/>
            <person name="Dimitrov K.M."/>
            <person name="Suarez D.L."/>
            <person name="Swayne D.E."/>
        </authorList>
    </citation>
    <scope>NUCLEOTIDE SEQUENCE [LARGE SCALE GENOMIC DNA]</scope>
    <source>
        <strain evidence="10 11">DSM 26133</strain>
    </source>
</reference>
<keyword evidence="6" id="KW-0175">Coiled coil</keyword>
<dbReference type="InterPro" id="IPR005467">
    <property type="entry name" value="His_kinase_dom"/>
</dbReference>
<keyword evidence="11" id="KW-1185">Reference proteome</keyword>
<dbReference type="GO" id="GO:0000155">
    <property type="term" value="F:phosphorelay sensor kinase activity"/>
    <property type="evidence" value="ECO:0007669"/>
    <property type="project" value="InterPro"/>
</dbReference>
<dbReference type="SUPFAM" id="SSF47384">
    <property type="entry name" value="Homodimeric domain of signal transducing histidine kinase"/>
    <property type="match status" value="1"/>
</dbReference>
<dbReference type="RefSeq" id="WP_084372708.1">
    <property type="nucleotide sequence ID" value="NZ_FWYF01000002.1"/>
</dbReference>
<feature type="signal peptide" evidence="8">
    <location>
        <begin position="1"/>
        <end position="29"/>
    </location>
</feature>
<dbReference type="Pfam" id="PF13181">
    <property type="entry name" value="TPR_8"/>
    <property type="match status" value="1"/>
</dbReference>
<dbReference type="Pfam" id="PF13424">
    <property type="entry name" value="TPR_12"/>
    <property type="match status" value="1"/>
</dbReference>
<feature type="transmembrane region" description="Helical" evidence="7">
    <location>
        <begin position="367"/>
        <end position="387"/>
    </location>
</feature>
<keyword evidence="3" id="KW-0597">Phosphoprotein</keyword>
<keyword evidence="5 10" id="KW-0418">Kinase</keyword>
<dbReference type="InterPro" id="IPR011990">
    <property type="entry name" value="TPR-like_helical_dom_sf"/>
</dbReference>
<dbReference type="CDD" id="cd00082">
    <property type="entry name" value="HisKA"/>
    <property type="match status" value="1"/>
</dbReference>
<dbReference type="SUPFAM" id="SSF55874">
    <property type="entry name" value="ATPase domain of HSP90 chaperone/DNA topoisomerase II/histidine kinase"/>
    <property type="match status" value="1"/>
</dbReference>
<dbReference type="Proteomes" id="UP000192472">
    <property type="component" value="Unassembled WGS sequence"/>
</dbReference>
<dbReference type="PRINTS" id="PR00344">
    <property type="entry name" value="BCTRLSENSOR"/>
</dbReference>
<evidence type="ECO:0000256" key="3">
    <source>
        <dbReference type="ARBA" id="ARBA00022553"/>
    </source>
</evidence>
<evidence type="ECO:0000259" key="9">
    <source>
        <dbReference type="PROSITE" id="PS50109"/>
    </source>
</evidence>
<dbReference type="Pfam" id="PF02518">
    <property type="entry name" value="HATPase_c"/>
    <property type="match status" value="1"/>
</dbReference>
<evidence type="ECO:0000256" key="5">
    <source>
        <dbReference type="ARBA" id="ARBA00022777"/>
    </source>
</evidence>
<dbReference type="SUPFAM" id="SSF48452">
    <property type="entry name" value="TPR-like"/>
    <property type="match status" value="2"/>
</dbReference>
<dbReference type="Gene3D" id="1.10.287.130">
    <property type="match status" value="1"/>
</dbReference>
<feature type="chain" id="PRO_5012506687" description="histidine kinase" evidence="8">
    <location>
        <begin position="30"/>
        <end position="647"/>
    </location>
</feature>
<dbReference type="InterPro" id="IPR036097">
    <property type="entry name" value="HisK_dim/P_sf"/>
</dbReference>
<gene>
    <name evidence="10" type="ORF">SAMN04488029_2031</name>
</gene>
<keyword evidence="7" id="KW-0472">Membrane</keyword>
<keyword evidence="4" id="KW-0808">Transferase</keyword>
<dbReference type="STRING" id="692418.SAMN04488029_2031"/>
<dbReference type="Gene3D" id="1.25.40.10">
    <property type="entry name" value="Tetratricopeptide repeat domain"/>
    <property type="match status" value="1"/>
</dbReference>
<dbReference type="PROSITE" id="PS50109">
    <property type="entry name" value="HIS_KIN"/>
    <property type="match status" value="1"/>
</dbReference>
<organism evidence="10 11">
    <name type="scientific">Reichenbachiella faecimaris</name>
    <dbReference type="NCBI Taxonomy" id="692418"/>
    <lineage>
        <taxon>Bacteria</taxon>
        <taxon>Pseudomonadati</taxon>
        <taxon>Bacteroidota</taxon>
        <taxon>Cytophagia</taxon>
        <taxon>Cytophagales</taxon>
        <taxon>Reichenbachiellaceae</taxon>
        <taxon>Reichenbachiella</taxon>
    </lineage>
</organism>
<dbReference type="AlphaFoldDB" id="A0A1W2GDD2"/>
<dbReference type="OrthoDB" id="9810447at2"/>
<comment type="catalytic activity">
    <reaction evidence="1">
        <text>ATP + protein L-histidine = ADP + protein N-phospho-L-histidine.</text>
        <dbReference type="EC" id="2.7.13.3"/>
    </reaction>
</comment>
<dbReference type="EMBL" id="FWYF01000002">
    <property type="protein sequence ID" value="SMD34482.1"/>
    <property type="molecule type" value="Genomic_DNA"/>
</dbReference>
<evidence type="ECO:0000256" key="7">
    <source>
        <dbReference type="SAM" id="Phobius"/>
    </source>
</evidence>
<evidence type="ECO:0000256" key="8">
    <source>
        <dbReference type="SAM" id="SignalP"/>
    </source>
</evidence>
<dbReference type="InterPro" id="IPR036890">
    <property type="entry name" value="HATPase_C_sf"/>
</dbReference>
<keyword evidence="8" id="KW-0732">Signal</keyword>